<dbReference type="AlphaFoldDB" id="A0AAX4JGA1"/>
<reference evidence="2" key="1">
    <citation type="journal article" date="2024" name="BMC Genomics">
        <title>Functional annotation of a divergent genome using sequence and structure-based similarity.</title>
        <authorList>
            <person name="Svedberg D."/>
            <person name="Winiger R.R."/>
            <person name="Berg A."/>
            <person name="Sharma H."/>
            <person name="Tellgren-Roth C."/>
            <person name="Debrunner-Vossbrinck B.A."/>
            <person name="Vossbrinck C.R."/>
            <person name="Barandun J."/>
        </authorList>
    </citation>
    <scope>NUCLEOTIDE SEQUENCE</scope>
    <source>
        <strain evidence="2">Illinois isolate</strain>
    </source>
</reference>
<gene>
    <name evidence="2" type="ORF">VNE69_12002</name>
</gene>
<dbReference type="EMBL" id="CP142737">
    <property type="protein sequence ID" value="WUR05017.1"/>
    <property type="molecule type" value="Genomic_DNA"/>
</dbReference>
<name>A0AAX4JGA1_9MICR</name>
<sequence length="635" mass="76275">MSYSQYEYRESNGIVKKIIEKLNQINDERRIKQKGAEIYYENICVRGCLLHNILEKKHKFNSKNLSKVQNPEPTLSYRRNEDDNSYYLELCVKINKICYLFEFDMNELDNKELNTMVKINIGNMCHYDAKILKNLFEIFNVKDLYHIEANGEIGILEITPNKIEKIMPKKFKIEIHPDFINFFDGYRKNSVYLKNESNKDDGEKKFINNIFFNEIKKILEKINFIANTKDYECVEFFYRLLKNYNKVEFLILRIMNKERSALKIIFNFIIKHIYIVDEDELDYTTGEIIFRSNNEEDVKNKMLKNLSYELSGNQLSECYLIKICLLFEAEEFINKKNINNEIIWESLIDINEYIQEKNNEKISRSDRNSRCINIVKIIKEVENYHIHNIIKYKNEVLKNVWKITSIFTGLVSSSFVYKDTKEDFRRKKICENFQLDENEIEEKANIIENNLQKNTDEDEEYEKKRKLKEQETKKIREMLKNSSLDNDLNIIKLNPLEEELKDIFDEEIGTYYENEQIKKGKIIIEKIFNEYIKKNEIQEESINEYKNELEDDFLQILRKNIEVRLRKQAPIELPKAFNNLFESEIKTCHVEKVKLRKIFENVKMMLDETIILELLNKTEGMKMQKSFTKALETFK</sequence>
<protein>
    <submittedName>
        <fullName evidence="2">Uncharacterized protein</fullName>
    </submittedName>
</protein>
<keyword evidence="3" id="KW-1185">Reference proteome</keyword>
<keyword evidence="1" id="KW-0175">Coiled coil</keyword>
<dbReference type="KEGG" id="vnx:VNE69_12002"/>
<organism evidence="2 3">
    <name type="scientific">Vairimorpha necatrix</name>
    <dbReference type="NCBI Taxonomy" id="6039"/>
    <lineage>
        <taxon>Eukaryota</taxon>
        <taxon>Fungi</taxon>
        <taxon>Fungi incertae sedis</taxon>
        <taxon>Microsporidia</taxon>
        <taxon>Nosematidae</taxon>
        <taxon>Vairimorpha</taxon>
    </lineage>
</organism>
<evidence type="ECO:0000313" key="2">
    <source>
        <dbReference type="EMBL" id="WUR05017.1"/>
    </source>
</evidence>
<dbReference type="GeneID" id="90542864"/>
<dbReference type="Proteomes" id="UP001334084">
    <property type="component" value="Chromosome 12"/>
</dbReference>
<dbReference type="RefSeq" id="XP_065331162.1">
    <property type="nucleotide sequence ID" value="XM_065475090.1"/>
</dbReference>
<accession>A0AAX4JGA1</accession>
<feature type="coiled-coil region" evidence="1">
    <location>
        <begin position="430"/>
        <end position="481"/>
    </location>
</feature>
<evidence type="ECO:0000256" key="1">
    <source>
        <dbReference type="SAM" id="Coils"/>
    </source>
</evidence>
<evidence type="ECO:0000313" key="3">
    <source>
        <dbReference type="Proteomes" id="UP001334084"/>
    </source>
</evidence>
<proteinExistence type="predicted"/>